<dbReference type="PANTHER" id="PTHR44846:SF17">
    <property type="entry name" value="GNTR-FAMILY TRANSCRIPTIONAL REGULATOR"/>
    <property type="match status" value="1"/>
</dbReference>
<dbReference type="Pfam" id="PF00392">
    <property type="entry name" value="GntR"/>
    <property type="match status" value="1"/>
</dbReference>
<feature type="domain" description="HTH gntR-type" evidence="4">
    <location>
        <begin position="3"/>
        <end position="71"/>
    </location>
</feature>
<dbReference type="InterPro" id="IPR011663">
    <property type="entry name" value="UTRA"/>
</dbReference>
<sequence>MRKLNYIELVRQLMDGITQGFFPLGSLLPTEMQLCQLYGTSRHTVRAALNELQLLGLVTRRKNVGTRITATQARNDFQPAPASLDDLVQSGKEHIRVVRNVGPVQVAGSLAKTLACTPDTLWLRISSLCLQEGEPLPIGWSDIYIAPDYAEIVADVHRQPNTPICAMIENRFGRRVAGIRQEIGVCSVTDGAMAKARRLKTGAAALKVVRHYLDAAGRAFEISVTVHPEARFSVVLQLNRATSAPGAAEND</sequence>
<evidence type="ECO:0000256" key="3">
    <source>
        <dbReference type="ARBA" id="ARBA00023163"/>
    </source>
</evidence>
<dbReference type="EMBL" id="JAYWTM010000001">
    <property type="protein sequence ID" value="MEC5341325.1"/>
    <property type="molecule type" value="Genomic_DNA"/>
</dbReference>
<evidence type="ECO:0000259" key="4">
    <source>
        <dbReference type="PROSITE" id="PS50949"/>
    </source>
</evidence>
<dbReference type="InterPro" id="IPR000524">
    <property type="entry name" value="Tscrpt_reg_HTH_GntR"/>
</dbReference>
<dbReference type="Gene3D" id="1.10.10.10">
    <property type="entry name" value="Winged helix-like DNA-binding domain superfamily/Winged helix DNA-binding domain"/>
    <property type="match status" value="1"/>
</dbReference>
<dbReference type="InterPro" id="IPR028978">
    <property type="entry name" value="Chorismate_lyase_/UTRA_dom_sf"/>
</dbReference>
<dbReference type="PANTHER" id="PTHR44846">
    <property type="entry name" value="MANNOSYL-D-GLYCERATE TRANSPORT/METABOLISM SYSTEM REPRESSOR MNGR-RELATED"/>
    <property type="match status" value="1"/>
</dbReference>
<dbReference type="InterPro" id="IPR036388">
    <property type="entry name" value="WH-like_DNA-bd_sf"/>
</dbReference>
<dbReference type="Gene3D" id="3.40.1410.10">
    <property type="entry name" value="Chorismate lyase-like"/>
    <property type="match status" value="1"/>
</dbReference>
<dbReference type="SMART" id="SM00345">
    <property type="entry name" value="HTH_GNTR"/>
    <property type="match status" value="1"/>
</dbReference>
<dbReference type="Pfam" id="PF07702">
    <property type="entry name" value="UTRA"/>
    <property type="match status" value="1"/>
</dbReference>
<keyword evidence="6" id="KW-1185">Reference proteome</keyword>
<dbReference type="PRINTS" id="PR00035">
    <property type="entry name" value="HTHGNTR"/>
</dbReference>
<dbReference type="Proteomes" id="UP001309705">
    <property type="component" value="Unassembled WGS sequence"/>
</dbReference>
<evidence type="ECO:0000256" key="2">
    <source>
        <dbReference type="ARBA" id="ARBA00023125"/>
    </source>
</evidence>
<keyword evidence="3" id="KW-0804">Transcription</keyword>
<keyword evidence="2" id="KW-0238">DNA-binding</keyword>
<reference evidence="5 6" key="1">
    <citation type="journal article" date="2017" name="Int. J. Syst. Evol. Microbiol.">
        <title>Brenneria populi subsp. brevivirga subsp. nov. isolated from symptomatic bark of Populus x euramericana canker, and description of Brenneria populi subsp. populi subsp. nov.</title>
        <authorList>
            <person name="Zheng M.H."/>
            <person name="Piao C.G."/>
            <person name="Xue H."/>
            <person name="Guo M.W."/>
            <person name="Li Y."/>
        </authorList>
    </citation>
    <scope>NUCLEOTIDE SEQUENCE [LARGE SCALE GENOMIC DNA]</scope>
    <source>
        <strain evidence="5 6">D9-5</strain>
    </source>
</reference>
<evidence type="ECO:0000256" key="1">
    <source>
        <dbReference type="ARBA" id="ARBA00023015"/>
    </source>
</evidence>
<dbReference type="SUPFAM" id="SSF64288">
    <property type="entry name" value="Chorismate lyase-like"/>
    <property type="match status" value="1"/>
</dbReference>
<accession>A0ABU6JKX7</accession>
<dbReference type="RefSeq" id="WP_327616526.1">
    <property type="nucleotide sequence ID" value="NZ_JAYWTM010000001.1"/>
</dbReference>
<gene>
    <name evidence="5" type="ORF">VSX58_01690</name>
</gene>
<proteinExistence type="predicted"/>
<dbReference type="CDD" id="cd07377">
    <property type="entry name" value="WHTH_GntR"/>
    <property type="match status" value="1"/>
</dbReference>
<dbReference type="InterPro" id="IPR036390">
    <property type="entry name" value="WH_DNA-bd_sf"/>
</dbReference>
<name>A0ABU6JKX7_9GAMM</name>
<dbReference type="PROSITE" id="PS50949">
    <property type="entry name" value="HTH_GNTR"/>
    <property type="match status" value="1"/>
</dbReference>
<dbReference type="SUPFAM" id="SSF46785">
    <property type="entry name" value="Winged helix' DNA-binding domain"/>
    <property type="match status" value="1"/>
</dbReference>
<evidence type="ECO:0000313" key="5">
    <source>
        <dbReference type="EMBL" id="MEC5341325.1"/>
    </source>
</evidence>
<evidence type="ECO:0000313" key="6">
    <source>
        <dbReference type="Proteomes" id="UP001309705"/>
    </source>
</evidence>
<dbReference type="SMART" id="SM00866">
    <property type="entry name" value="UTRA"/>
    <property type="match status" value="1"/>
</dbReference>
<comment type="caution">
    <text evidence="5">The sequence shown here is derived from an EMBL/GenBank/DDBJ whole genome shotgun (WGS) entry which is preliminary data.</text>
</comment>
<organism evidence="5 6">
    <name type="scientific">Brenneria populi</name>
    <dbReference type="NCBI Taxonomy" id="1505588"/>
    <lineage>
        <taxon>Bacteria</taxon>
        <taxon>Pseudomonadati</taxon>
        <taxon>Pseudomonadota</taxon>
        <taxon>Gammaproteobacteria</taxon>
        <taxon>Enterobacterales</taxon>
        <taxon>Pectobacteriaceae</taxon>
        <taxon>Brenneria</taxon>
    </lineage>
</organism>
<keyword evidence="1" id="KW-0805">Transcription regulation</keyword>
<dbReference type="InterPro" id="IPR050679">
    <property type="entry name" value="Bact_HTH_transcr_reg"/>
</dbReference>
<protein>
    <submittedName>
        <fullName evidence="5">GntR family transcriptional regulator</fullName>
    </submittedName>
</protein>